<dbReference type="GO" id="GO:0008360">
    <property type="term" value="P:regulation of cell shape"/>
    <property type="evidence" value="ECO:0007669"/>
    <property type="project" value="UniProtKB-KW"/>
</dbReference>
<feature type="transmembrane region" description="Helical" evidence="9">
    <location>
        <begin position="463"/>
        <end position="482"/>
    </location>
</feature>
<feature type="transmembrane region" description="Helical" evidence="9">
    <location>
        <begin position="99"/>
        <end position="117"/>
    </location>
</feature>
<protein>
    <submittedName>
        <fullName evidence="10">Putative peptidoglycan lipid II flippase</fullName>
    </submittedName>
</protein>
<keyword evidence="11" id="KW-1185">Reference proteome</keyword>
<name>A0A839E730_9PSEU</name>
<evidence type="ECO:0000256" key="2">
    <source>
        <dbReference type="ARBA" id="ARBA00022475"/>
    </source>
</evidence>
<gene>
    <name evidence="10" type="ORF">FHX42_005120</name>
</gene>
<evidence type="ECO:0000313" key="11">
    <source>
        <dbReference type="Proteomes" id="UP000569329"/>
    </source>
</evidence>
<proteinExistence type="predicted"/>
<keyword evidence="3 9" id="KW-0812">Transmembrane</keyword>
<evidence type="ECO:0000256" key="6">
    <source>
        <dbReference type="ARBA" id="ARBA00022989"/>
    </source>
</evidence>
<dbReference type="EMBL" id="JACGWZ010000009">
    <property type="protein sequence ID" value="MBA8827715.1"/>
    <property type="molecule type" value="Genomic_DNA"/>
</dbReference>
<evidence type="ECO:0000256" key="9">
    <source>
        <dbReference type="SAM" id="Phobius"/>
    </source>
</evidence>
<evidence type="ECO:0000256" key="7">
    <source>
        <dbReference type="ARBA" id="ARBA00023136"/>
    </source>
</evidence>
<dbReference type="PANTHER" id="PTHR47019:SF1">
    <property type="entry name" value="LIPID II FLIPPASE MURJ"/>
    <property type="match status" value="1"/>
</dbReference>
<keyword evidence="2" id="KW-1003">Cell membrane</keyword>
<dbReference type="PRINTS" id="PR01806">
    <property type="entry name" value="VIRFACTRMVIN"/>
</dbReference>
<accession>A0A839E730</accession>
<dbReference type="PANTHER" id="PTHR47019">
    <property type="entry name" value="LIPID II FLIPPASE MURJ"/>
    <property type="match status" value="1"/>
</dbReference>
<feature type="transmembrane region" description="Helical" evidence="9">
    <location>
        <begin position="563"/>
        <end position="582"/>
    </location>
</feature>
<keyword evidence="5" id="KW-0573">Peptidoglycan synthesis</keyword>
<feature type="transmembrane region" description="Helical" evidence="9">
    <location>
        <begin position="123"/>
        <end position="142"/>
    </location>
</feature>
<feature type="transmembrane region" description="Helical" evidence="9">
    <location>
        <begin position="346"/>
        <end position="366"/>
    </location>
</feature>
<feature type="transmembrane region" description="Helical" evidence="9">
    <location>
        <begin position="312"/>
        <end position="334"/>
    </location>
</feature>
<keyword evidence="6 9" id="KW-1133">Transmembrane helix</keyword>
<evidence type="ECO:0000256" key="1">
    <source>
        <dbReference type="ARBA" id="ARBA00004651"/>
    </source>
</evidence>
<feature type="transmembrane region" description="Helical" evidence="9">
    <location>
        <begin position="394"/>
        <end position="417"/>
    </location>
</feature>
<dbReference type="GO" id="GO:0034204">
    <property type="term" value="P:lipid translocation"/>
    <property type="evidence" value="ECO:0007669"/>
    <property type="project" value="TreeGrafter"/>
</dbReference>
<feature type="transmembrane region" description="Helical" evidence="9">
    <location>
        <begin position="232"/>
        <end position="251"/>
    </location>
</feature>
<dbReference type="InterPro" id="IPR051050">
    <property type="entry name" value="Lipid_II_flippase_MurJ/MviN"/>
</dbReference>
<dbReference type="Proteomes" id="UP000569329">
    <property type="component" value="Unassembled WGS sequence"/>
</dbReference>
<sequence>MNRDGHTGGGGASDAHPTEPIQRPRPGSSAWRAELTEPIPAVAEAPSEQEEQTRVITPVGGSDETGGNAGGGKKSLIKATGSMAIATLISRITGFGWKLVLAWIVGLSVVNGSFTAANNLPNIIFELLVGGVLTSVIVPVLVRAQKEDSDGGQAYIQRLLSLSVVVLVVGTALAVIAAPVLITLYVSDSGEANRELATSFAYLLLPQIFFYGLNALFGAILQSRQIFGPPAWAPVVHNLVIFATLGVYSLLPGDRNPDSVQITDAQLLTLGLGVTLGVVAQAAIQLPALRRAGFRLRWRWEWDSRLNEFGKLAAWMVSYVLISQIGLMAISQVATTTGSLAVYSNAWLLLQLPYGVLGFSIMTAILPRMSAAAADGDDARVVEDLSMGNRLSAVLLLPISAVMTALGSQLGIALFAVGKSQQSADQLGLALAVSAFGLLPYAITMMQMRVFYAMKDARTPTMIMVLMTAVKVPLAYLCPVLLSPENVVLGLAFVNSLCFVLGWVAGEALLRRRLGSLNERDLLTTLSKTLVAALCGGAVAWLIRIGVDGLVPGPVGTGTGWLQLVFGGTIGLAAVFAVMWLLKVAELQPVMRRLGGVLRRR</sequence>
<reference evidence="10 11" key="1">
    <citation type="submission" date="2020-07" db="EMBL/GenBank/DDBJ databases">
        <title>Sequencing the genomes of 1000 actinobacteria strains.</title>
        <authorList>
            <person name="Klenk H.-P."/>
        </authorList>
    </citation>
    <scope>NUCLEOTIDE SEQUENCE [LARGE SCALE GENOMIC DNA]</scope>
    <source>
        <strain evidence="10 11">DSM 45975</strain>
    </source>
</reference>
<dbReference type="RefSeq" id="WP_328796724.1">
    <property type="nucleotide sequence ID" value="NZ_JACGWZ010000009.1"/>
</dbReference>
<evidence type="ECO:0000313" key="10">
    <source>
        <dbReference type="EMBL" id="MBA8827715.1"/>
    </source>
</evidence>
<feature type="transmembrane region" description="Helical" evidence="9">
    <location>
        <begin position="522"/>
        <end position="543"/>
    </location>
</feature>
<evidence type="ECO:0000256" key="5">
    <source>
        <dbReference type="ARBA" id="ARBA00022984"/>
    </source>
</evidence>
<dbReference type="GO" id="GO:0005886">
    <property type="term" value="C:plasma membrane"/>
    <property type="evidence" value="ECO:0007669"/>
    <property type="project" value="UniProtKB-SubCell"/>
</dbReference>
<keyword evidence="4" id="KW-0133">Cell shape</keyword>
<dbReference type="InterPro" id="IPR004268">
    <property type="entry name" value="MurJ"/>
</dbReference>
<evidence type="ECO:0000256" key="4">
    <source>
        <dbReference type="ARBA" id="ARBA00022960"/>
    </source>
</evidence>
<evidence type="ECO:0000256" key="8">
    <source>
        <dbReference type="SAM" id="MobiDB-lite"/>
    </source>
</evidence>
<dbReference type="Pfam" id="PF03023">
    <property type="entry name" value="MurJ"/>
    <property type="match status" value="1"/>
</dbReference>
<feature type="transmembrane region" description="Helical" evidence="9">
    <location>
        <begin position="162"/>
        <end position="187"/>
    </location>
</feature>
<feature type="transmembrane region" description="Helical" evidence="9">
    <location>
        <begin position="199"/>
        <end position="220"/>
    </location>
</feature>
<dbReference type="AlphaFoldDB" id="A0A839E730"/>
<dbReference type="NCBIfam" id="TIGR01695">
    <property type="entry name" value="murJ_mviN"/>
    <property type="match status" value="1"/>
</dbReference>
<feature type="region of interest" description="Disordered" evidence="8">
    <location>
        <begin position="1"/>
        <end position="73"/>
    </location>
</feature>
<dbReference type="CDD" id="cd13123">
    <property type="entry name" value="MATE_MurJ_like"/>
    <property type="match status" value="1"/>
</dbReference>
<keyword evidence="7 9" id="KW-0472">Membrane</keyword>
<feature type="transmembrane region" description="Helical" evidence="9">
    <location>
        <begin position="488"/>
        <end position="510"/>
    </location>
</feature>
<feature type="compositionally biased region" description="Gly residues" evidence="8">
    <location>
        <begin position="63"/>
        <end position="73"/>
    </location>
</feature>
<feature type="transmembrane region" description="Helical" evidence="9">
    <location>
        <begin position="267"/>
        <end position="289"/>
    </location>
</feature>
<evidence type="ECO:0000256" key="3">
    <source>
        <dbReference type="ARBA" id="ARBA00022692"/>
    </source>
</evidence>
<dbReference type="GO" id="GO:0009252">
    <property type="term" value="P:peptidoglycan biosynthetic process"/>
    <property type="evidence" value="ECO:0007669"/>
    <property type="project" value="UniProtKB-KW"/>
</dbReference>
<organism evidence="10 11">
    <name type="scientific">Halosaccharopolyspora lacisalsi</name>
    <dbReference type="NCBI Taxonomy" id="1000566"/>
    <lineage>
        <taxon>Bacteria</taxon>
        <taxon>Bacillati</taxon>
        <taxon>Actinomycetota</taxon>
        <taxon>Actinomycetes</taxon>
        <taxon>Pseudonocardiales</taxon>
        <taxon>Pseudonocardiaceae</taxon>
        <taxon>Halosaccharopolyspora</taxon>
    </lineage>
</organism>
<comment type="subcellular location">
    <subcellularLocation>
        <location evidence="1">Cell membrane</location>
        <topology evidence="1">Multi-pass membrane protein</topology>
    </subcellularLocation>
</comment>
<dbReference type="GO" id="GO:0015648">
    <property type="term" value="F:lipid-linked peptidoglycan transporter activity"/>
    <property type="evidence" value="ECO:0007669"/>
    <property type="project" value="TreeGrafter"/>
</dbReference>
<feature type="transmembrane region" description="Helical" evidence="9">
    <location>
        <begin position="429"/>
        <end position="451"/>
    </location>
</feature>
<comment type="caution">
    <text evidence="10">The sequence shown here is derived from an EMBL/GenBank/DDBJ whole genome shotgun (WGS) entry which is preliminary data.</text>
</comment>